<dbReference type="EMBL" id="QQOH01000001">
    <property type="protein sequence ID" value="RDE24065.1"/>
    <property type="molecule type" value="Genomic_DNA"/>
</dbReference>
<evidence type="ECO:0000313" key="6">
    <source>
        <dbReference type="EMBL" id="RDE24065.1"/>
    </source>
</evidence>
<evidence type="ECO:0000256" key="1">
    <source>
        <dbReference type="ARBA" id="ARBA00004496"/>
    </source>
</evidence>
<gene>
    <name evidence="6" type="ORF">DV711_00195</name>
</gene>
<evidence type="ECO:0000256" key="3">
    <source>
        <dbReference type="ARBA" id="ARBA00022490"/>
    </source>
</evidence>
<evidence type="ECO:0000256" key="4">
    <source>
        <dbReference type="ARBA" id="ARBA00037131"/>
    </source>
</evidence>
<proteinExistence type="inferred from homology"/>
<keyword evidence="7" id="KW-1185">Reference proteome</keyword>
<dbReference type="AlphaFoldDB" id="A0A369WX24"/>
<dbReference type="GO" id="GO:0005737">
    <property type="term" value="C:cytoplasm"/>
    <property type="evidence" value="ECO:0007669"/>
    <property type="project" value="UniProtKB-SubCell"/>
</dbReference>
<dbReference type="OrthoDB" id="239260at2"/>
<feature type="domain" description="UspA" evidence="5">
    <location>
        <begin position="184"/>
        <end position="334"/>
    </location>
</feature>
<dbReference type="PRINTS" id="PR01438">
    <property type="entry name" value="UNVRSLSTRESS"/>
</dbReference>
<dbReference type="PANTHER" id="PTHR47892:SF1">
    <property type="entry name" value="UNIVERSAL STRESS PROTEIN E"/>
    <property type="match status" value="1"/>
</dbReference>
<reference evidence="6 7" key="1">
    <citation type="submission" date="2018-07" db="EMBL/GenBank/DDBJ databases">
        <title>Motiliproteus coralliicola sp. nov., a bacterium isolated from Coral.</title>
        <authorList>
            <person name="Wang G."/>
        </authorList>
    </citation>
    <scope>NUCLEOTIDE SEQUENCE [LARGE SCALE GENOMIC DNA]</scope>
    <source>
        <strain evidence="6 7">C34</strain>
    </source>
</reference>
<accession>A0A369WX24</accession>
<name>A0A369WX24_9GAMM</name>
<dbReference type="InterPro" id="IPR006016">
    <property type="entry name" value="UspA"/>
</dbReference>
<dbReference type="InterPro" id="IPR006015">
    <property type="entry name" value="Universal_stress_UspA"/>
</dbReference>
<sequence length="345" mass="37601">MAVHQGRCCAVHQLSAVIASLTFSIANKSLSAGMEVAMNGFTNILYFADGELSMTPALQRAIRLAYHNQATLTLMDVADRLSPNGSLKNRLKLDINEIVQRFHQQSLSDLISGVSQLKHPIGVKVASGWGFIEVIREVMRGSYDLLIKSARYGCHQGLSSSDMHLLRKCPCPVWIDRAEAATPYRRILVAVDPNSEHQDDCADRALELGSWVAGDDGSRLVLVHAWELPGESMMRSGLLEFENHQLESLLAEARLKQELAIHGLLERHQLTPAEVDVQLRKGPPAEVIHDVSEELSADLVVMGTVGRTGIPGFIIGNTAEDVLQSSGCSVLAVKPSGFVSPVEPE</sequence>
<dbReference type="Pfam" id="PF00582">
    <property type="entry name" value="Usp"/>
    <property type="match status" value="2"/>
</dbReference>
<feature type="domain" description="UspA" evidence="5">
    <location>
        <begin position="41"/>
        <end position="175"/>
    </location>
</feature>
<comment type="function">
    <text evidence="4">Required for resistance to DNA-damaging agents.</text>
</comment>
<evidence type="ECO:0000259" key="5">
    <source>
        <dbReference type="Pfam" id="PF00582"/>
    </source>
</evidence>
<organism evidence="6 7">
    <name type="scientific">Motiliproteus coralliicola</name>
    <dbReference type="NCBI Taxonomy" id="2283196"/>
    <lineage>
        <taxon>Bacteria</taxon>
        <taxon>Pseudomonadati</taxon>
        <taxon>Pseudomonadota</taxon>
        <taxon>Gammaproteobacteria</taxon>
        <taxon>Oceanospirillales</taxon>
        <taxon>Oceanospirillaceae</taxon>
        <taxon>Motiliproteus</taxon>
    </lineage>
</organism>
<protein>
    <recommendedName>
        <fullName evidence="5">UspA domain-containing protein</fullName>
    </recommendedName>
</protein>
<comment type="subcellular location">
    <subcellularLocation>
        <location evidence="1">Cytoplasm</location>
    </subcellularLocation>
</comment>
<evidence type="ECO:0000313" key="7">
    <source>
        <dbReference type="Proteomes" id="UP000253769"/>
    </source>
</evidence>
<dbReference type="PANTHER" id="PTHR47892">
    <property type="entry name" value="UNIVERSAL STRESS PROTEIN E"/>
    <property type="match status" value="1"/>
</dbReference>
<keyword evidence="3" id="KW-0963">Cytoplasm</keyword>
<dbReference type="SUPFAM" id="SSF52402">
    <property type="entry name" value="Adenine nucleotide alpha hydrolases-like"/>
    <property type="match status" value="2"/>
</dbReference>
<dbReference type="Proteomes" id="UP000253769">
    <property type="component" value="Unassembled WGS sequence"/>
</dbReference>
<comment type="similarity">
    <text evidence="2">Belongs to the universal stress protein A family.</text>
</comment>
<comment type="caution">
    <text evidence="6">The sequence shown here is derived from an EMBL/GenBank/DDBJ whole genome shotgun (WGS) entry which is preliminary data.</text>
</comment>
<dbReference type="Gene3D" id="3.40.50.12370">
    <property type="match status" value="1"/>
</dbReference>
<evidence type="ECO:0000256" key="2">
    <source>
        <dbReference type="ARBA" id="ARBA00008791"/>
    </source>
</evidence>